<comment type="caution">
    <text evidence="2">The sequence shown here is derived from an EMBL/GenBank/DDBJ whole genome shotgun (WGS) entry which is preliminary data.</text>
</comment>
<evidence type="ECO:0000313" key="3">
    <source>
        <dbReference type="Proteomes" id="UP000467700"/>
    </source>
</evidence>
<gene>
    <name evidence="2" type="ORF">AAE3_LOCUS3535</name>
</gene>
<evidence type="ECO:0000313" key="2">
    <source>
        <dbReference type="EMBL" id="CAA7261320.1"/>
    </source>
</evidence>
<feature type="compositionally biased region" description="Low complexity" evidence="1">
    <location>
        <begin position="245"/>
        <end position="258"/>
    </location>
</feature>
<dbReference type="EMBL" id="CACVBS010000032">
    <property type="protein sequence ID" value="CAA7261320.1"/>
    <property type="molecule type" value="Genomic_DNA"/>
</dbReference>
<sequence length="488" mass="53694">MQYNTTSASSSPAATSATATHNYFSGAVDINGFNIPQVPLAGPSHQPISSSQVPKIPGLLSRAKAGSIDEAEVSEHAPSSPLPTPQQFKVACSVAPSPTPTTLPHIHKDVEHLHALEAEQAEEIRTLTKEVLAEAFTICLPTPGDLASHYCCQIAKLLGEGVVSRISEDAEELRETGKLPVRTLSWDARYLEPRQFRAATAVSTPKRSIIPPPPPSTIPSRKCPRAEDSYDDILEVENSLSLSRDLSTSTISSSTGTSPATKRPRLESWVPTIDEDKDQDDAMLGLIWSRYFQSAEESDGEYTAPDMEMEGNNDNSDSEGESDDLSILALTRRFPDNLLGFIKEATLYEANRLAEEGTTNQSPNPPPNVDPFPIHSFGTAAERPPVPLPRPVPQAPRRLHRSNERITIDENGVVTAFDYTQTEAYAARVAWERHLFIVHERLGRRGPCDLAADLREIAQVGPGGQFLDCHRWRYRFDEQAWRSFEVPS</sequence>
<protein>
    <submittedName>
        <fullName evidence="2">Uncharacterized protein</fullName>
    </submittedName>
</protein>
<name>A0A8S0VU07_CYCAE</name>
<feature type="region of interest" description="Disordered" evidence="1">
    <location>
        <begin position="297"/>
        <end position="323"/>
    </location>
</feature>
<feature type="compositionally biased region" description="Acidic residues" evidence="1">
    <location>
        <begin position="307"/>
        <end position="323"/>
    </location>
</feature>
<reference evidence="2 3" key="1">
    <citation type="submission" date="2020-01" db="EMBL/GenBank/DDBJ databases">
        <authorList>
            <person name="Gupta K D."/>
        </authorList>
    </citation>
    <scope>NUCLEOTIDE SEQUENCE [LARGE SCALE GENOMIC DNA]</scope>
</reference>
<keyword evidence="3" id="KW-1185">Reference proteome</keyword>
<feature type="region of interest" description="Disordered" evidence="1">
    <location>
        <begin position="201"/>
        <end position="225"/>
    </location>
</feature>
<feature type="region of interest" description="Disordered" evidence="1">
    <location>
        <begin position="245"/>
        <end position="274"/>
    </location>
</feature>
<feature type="region of interest" description="Disordered" evidence="1">
    <location>
        <begin position="355"/>
        <end position="397"/>
    </location>
</feature>
<feature type="compositionally biased region" description="Pro residues" evidence="1">
    <location>
        <begin position="384"/>
        <end position="394"/>
    </location>
</feature>
<accession>A0A8S0VU07</accession>
<evidence type="ECO:0000256" key="1">
    <source>
        <dbReference type="SAM" id="MobiDB-lite"/>
    </source>
</evidence>
<dbReference type="AlphaFoldDB" id="A0A8S0VU07"/>
<organism evidence="2 3">
    <name type="scientific">Cyclocybe aegerita</name>
    <name type="common">Black poplar mushroom</name>
    <name type="synonym">Agrocybe aegerita</name>
    <dbReference type="NCBI Taxonomy" id="1973307"/>
    <lineage>
        <taxon>Eukaryota</taxon>
        <taxon>Fungi</taxon>
        <taxon>Dikarya</taxon>
        <taxon>Basidiomycota</taxon>
        <taxon>Agaricomycotina</taxon>
        <taxon>Agaricomycetes</taxon>
        <taxon>Agaricomycetidae</taxon>
        <taxon>Agaricales</taxon>
        <taxon>Agaricineae</taxon>
        <taxon>Bolbitiaceae</taxon>
        <taxon>Cyclocybe</taxon>
    </lineage>
</organism>
<proteinExistence type="predicted"/>
<dbReference type="Proteomes" id="UP000467700">
    <property type="component" value="Unassembled WGS sequence"/>
</dbReference>